<dbReference type="OrthoDB" id="425923at2759"/>
<dbReference type="InterPro" id="IPR045058">
    <property type="entry name" value="GIMA/IAN/Toc"/>
</dbReference>
<name>A0A9Q1CBU0_HOLLE</name>
<gene>
    <name evidence="5" type="ORF">HOLleu_13435</name>
</gene>
<proteinExistence type="inferred from homology"/>
<evidence type="ECO:0000313" key="5">
    <source>
        <dbReference type="EMBL" id="KAJ8042392.1"/>
    </source>
</evidence>
<evidence type="ECO:0000256" key="2">
    <source>
        <dbReference type="ARBA" id="ARBA00022741"/>
    </source>
</evidence>
<comment type="caution">
    <text evidence="5">The sequence shown here is derived from an EMBL/GenBank/DDBJ whole genome shotgun (WGS) entry which is preliminary data.</text>
</comment>
<feature type="domain" description="AIG1-type G" evidence="4">
    <location>
        <begin position="208"/>
        <end position="409"/>
    </location>
</feature>
<dbReference type="PANTHER" id="PTHR10903:SF184">
    <property type="entry name" value="GTP-BINDING PROTEIN A"/>
    <property type="match status" value="1"/>
</dbReference>
<dbReference type="SUPFAM" id="SSF52540">
    <property type="entry name" value="P-loop containing nucleoside triphosphate hydrolases"/>
    <property type="match status" value="1"/>
</dbReference>
<dbReference type="InterPro" id="IPR006703">
    <property type="entry name" value="G_AIG1"/>
</dbReference>
<dbReference type="Pfam" id="PF04548">
    <property type="entry name" value="AIG1"/>
    <property type="match status" value="1"/>
</dbReference>
<keyword evidence="6" id="KW-1185">Reference proteome</keyword>
<evidence type="ECO:0000313" key="6">
    <source>
        <dbReference type="Proteomes" id="UP001152320"/>
    </source>
</evidence>
<sequence>MGVENENKGQVEYENRSITDEEKCVGFSTVGNFFSCNEDYEEAFADRLQGIPAENLQPIKIILKPLPLPLKDAGHEIQQPVKEEFNHVTETLTNLQILMKMTRVSGIEIDDEMPDSNKKLIEELPDLEKKLKTLLQEELKAIKTVYKSSIPKTDSVILGVLSKQLESGASENLSLRMEYLRKGITRIVLEYHIPRRVREAPLKGNYGKQDYRVAIIGKTGSGKSSLANYIVGQNVFGVSDIGERVTIKFAKERATIDGKKIDVYDTPGFYDKDGENDLAQKELNSAQKDGQVKGFDAFIYVVNYRAANDAKSVFKVIKKKHGGDIKHYTILVFNRVEGRVDNVLQTSKEFREINEDVGYRAIGVRCQDWSILHPDERTETNRKLLQMIQHISAAQGGKRYKTGIIAAIWGAI</sequence>
<dbReference type="Proteomes" id="UP001152320">
    <property type="component" value="Chromosome 5"/>
</dbReference>
<dbReference type="InterPro" id="IPR027417">
    <property type="entry name" value="P-loop_NTPase"/>
</dbReference>
<keyword evidence="3" id="KW-0342">GTP-binding</keyword>
<dbReference type="AlphaFoldDB" id="A0A9Q1CBU0"/>
<reference evidence="5" key="1">
    <citation type="submission" date="2021-10" db="EMBL/GenBank/DDBJ databases">
        <title>Tropical sea cucumber genome reveals ecological adaptation and Cuvierian tubules defense mechanism.</title>
        <authorList>
            <person name="Chen T."/>
        </authorList>
    </citation>
    <scope>NUCLEOTIDE SEQUENCE</scope>
    <source>
        <strain evidence="5">Nanhai2018</strain>
        <tissue evidence="5">Muscle</tissue>
    </source>
</reference>
<protein>
    <submittedName>
        <fullName evidence="5">Immune-associated nucleotide-binding protein 13</fullName>
    </submittedName>
</protein>
<accession>A0A9Q1CBU0</accession>
<comment type="similarity">
    <text evidence="1">Belongs to the TRAFAC class TrmE-Era-EngA-EngB-Septin-like GTPase superfamily. AIG1/Toc34/Toc159-like paraseptin GTPase family. IAN subfamily.</text>
</comment>
<keyword evidence="2" id="KW-0547">Nucleotide-binding</keyword>
<dbReference type="Gene3D" id="3.40.50.300">
    <property type="entry name" value="P-loop containing nucleotide triphosphate hydrolases"/>
    <property type="match status" value="1"/>
</dbReference>
<dbReference type="EMBL" id="JAIZAY010000005">
    <property type="protein sequence ID" value="KAJ8042392.1"/>
    <property type="molecule type" value="Genomic_DNA"/>
</dbReference>
<dbReference type="GO" id="GO:0005525">
    <property type="term" value="F:GTP binding"/>
    <property type="evidence" value="ECO:0007669"/>
    <property type="project" value="UniProtKB-KW"/>
</dbReference>
<organism evidence="5 6">
    <name type="scientific">Holothuria leucospilota</name>
    <name type="common">Black long sea cucumber</name>
    <name type="synonym">Mertensiothuria leucospilota</name>
    <dbReference type="NCBI Taxonomy" id="206669"/>
    <lineage>
        <taxon>Eukaryota</taxon>
        <taxon>Metazoa</taxon>
        <taxon>Echinodermata</taxon>
        <taxon>Eleutherozoa</taxon>
        <taxon>Echinozoa</taxon>
        <taxon>Holothuroidea</taxon>
        <taxon>Aspidochirotacea</taxon>
        <taxon>Aspidochirotida</taxon>
        <taxon>Holothuriidae</taxon>
        <taxon>Holothuria</taxon>
    </lineage>
</organism>
<dbReference type="PROSITE" id="PS51720">
    <property type="entry name" value="G_AIG1"/>
    <property type="match status" value="1"/>
</dbReference>
<dbReference type="PANTHER" id="PTHR10903">
    <property type="entry name" value="GTPASE, IMAP FAMILY MEMBER-RELATED"/>
    <property type="match status" value="1"/>
</dbReference>
<evidence type="ECO:0000259" key="4">
    <source>
        <dbReference type="PROSITE" id="PS51720"/>
    </source>
</evidence>
<evidence type="ECO:0000256" key="1">
    <source>
        <dbReference type="ARBA" id="ARBA00008535"/>
    </source>
</evidence>
<evidence type="ECO:0000256" key="3">
    <source>
        <dbReference type="ARBA" id="ARBA00023134"/>
    </source>
</evidence>